<dbReference type="PANTHER" id="PTHR12992">
    <property type="entry name" value="NUDIX HYDROLASE"/>
    <property type="match status" value="1"/>
</dbReference>
<protein>
    <submittedName>
        <fullName evidence="9">NUDIX domain-containing protein</fullName>
    </submittedName>
</protein>
<dbReference type="OrthoDB" id="9802805at2"/>
<organism evidence="9 10">
    <name type="scientific">Micromonospora pattaloongensis</name>
    <dbReference type="NCBI Taxonomy" id="405436"/>
    <lineage>
        <taxon>Bacteria</taxon>
        <taxon>Bacillati</taxon>
        <taxon>Actinomycetota</taxon>
        <taxon>Actinomycetes</taxon>
        <taxon>Micromonosporales</taxon>
        <taxon>Micromonosporaceae</taxon>
        <taxon>Micromonospora</taxon>
    </lineage>
</organism>
<dbReference type="CDD" id="cd03426">
    <property type="entry name" value="NUDIX_CoAse_Nudt7"/>
    <property type="match status" value="1"/>
</dbReference>
<dbReference type="PROSITE" id="PS51462">
    <property type="entry name" value="NUDIX"/>
    <property type="match status" value="1"/>
</dbReference>
<dbReference type="InterPro" id="IPR045121">
    <property type="entry name" value="CoAse"/>
</dbReference>
<dbReference type="Gene3D" id="3.90.79.10">
    <property type="entry name" value="Nucleoside Triphosphate Pyrophosphohydrolase"/>
    <property type="match status" value="1"/>
</dbReference>
<dbReference type="SUPFAM" id="SSF55811">
    <property type="entry name" value="Nudix"/>
    <property type="match status" value="1"/>
</dbReference>
<keyword evidence="10" id="KW-1185">Reference proteome</keyword>
<dbReference type="EMBL" id="FNPH01000001">
    <property type="protein sequence ID" value="SDY12839.1"/>
    <property type="molecule type" value="Genomic_DNA"/>
</dbReference>
<gene>
    <name evidence="9" type="ORF">SAMN05444365_101764</name>
</gene>
<name>A0A1H3HDW3_9ACTN</name>
<evidence type="ECO:0000256" key="5">
    <source>
        <dbReference type="ARBA" id="ARBA00022842"/>
    </source>
</evidence>
<evidence type="ECO:0000313" key="9">
    <source>
        <dbReference type="EMBL" id="SDY12839.1"/>
    </source>
</evidence>
<keyword evidence="6" id="KW-0464">Manganese</keyword>
<evidence type="ECO:0000256" key="1">
    <source>
        <dbReference type="ARBA" id="ARBA00001936"/>
    </source>
</evidence>
<feature type="region of interest" description="Disordered" evidence="7">
    <location>
        <begin position="205"/>
        <end position="239"/>
    </location>
</feature>
<dbReference type="Proteomes" id="UP000242415">
    <property type="component" value="Unassembled WGS sequence"/>
</dbReference>
<dbReference type="STRING" id="405436.SAMN05444365_101764"/>
<keyword evidence="4" id="KW-0378">Hydrolase</keyword>
<dbReference type="InterPro" id="IPR000086">
    <property type="entry name" value="NUDIX_hydrolase_dom"/>
</dbReference>
<dbReference type="RefSeq" id="WP_091551366.1">
    <property type="nucleotide sequence ID" value="NZ_FNPH01000001.1"/>
</dbReference>
<evidence type="ECO:0000256" key="3">
    <source>
        <dbReference type="ARBA" id="ARBA00022723"/>
    </source>
</evidence>
<evidence type="ECO:0000256" key="6">
    <source>
        <dbReference type="ARBA" id="ARBA00023211"/>
    </source>
</evidence>
<dbReference type="PANTHER" id="PTHR12992:SF11">
    <property type="entry name" value="MITOCHONDRIAL COENZYME A DIPHOSPHATASE NUDT8"/>
    <property type="match status" value="1"/>
</dbReference>
<comment type="cofactor">
    <cofactor evidence="2">
        <name>Mg(2+)</name>
        <dbReference type="ChEBI" id="CHEBI:18420"/>
    </cofactor>
</comment>
<sequence>MTSPLPDWWEPLLGRVRAARTEDFTRLRTPARGGRPSAVLVLLGEERPGSPDVLMLQRAATLRNHAGQPAFPGGAADPGDVDAAGTALREAEEEVGLDPSTVTVLAQLPLLWIPVSDFVVTPVLGWWHRPHPVHPREPAEVAHVARLPVHELVDPANRLQVRHPSGWVGPAFQVRGMLVWGFTAGVLSALLEMAGWARPWPRDRVTELPPTRAADPAPSAGTDEADELSRPASATDRHG</sequence>
<keyword evidence="5" id="KW-0460">Magnesium</keyword>
<accession>A0A1H3HDW3</accession>
<dbReference type="AlphaFoldDB" id="A0A1H3HDW3"/>
<comment type="cofactor">
    <cofactor evidence="1">
        <name>Mn(2+)</name>
        <dbReference type="ChEBI" id="CHEBI:29035"/>
    </cofactor>
</comment>
<reference evidence="10" key="1">
    <citation type="submission" date="2016-10" db="EMBL/GenBank/DDBJ databases">
        <authorList>
            <person name="Varghese N."/>
            <person name="Submissions S."/>
        </authorList>
    </citation>
    <scope>NUCLEOTIDE SEQUENCE [LARGE SCALE GENOMIC DNA]</scope>
    <source>
        <strain evidence="10">DSM 45245</strain>
    </source>
</reference>
<evidence type="ECO:0000256" key="7">
    <source>
        <dbReference type="SAM" id="MobiDB-lite"/>
    </source>
</evidence>
<evidence type="ECO:0000256" key="2">
    <source>
        <dbReference type="ARBA" id="ARBA00001946"/>
    </source>
</evidence>
<evidence type="ECO:0000313" key="10">
    <source>
        <dbReference type="Proteomes" id="UP000242415"/>
    </source>
</evidence>
<dbReference type="GO" id="GO:0010945">
    <property type="term" value="F:coenzyme A diphosphatase activity"/>
    <property type="evidence" value="ECO:0007669"/>
    <property type="project" value="InterPro"/>
</dbReference>
<dbReference type="InterPro" id="IPR015797">
    <property type="entry name" value="NUDIX_hydrolase-like_dom_sf"/>
</dbReference>
<proteinExistence type="predicted"/>
<dbReference type="Pfam" id="PF00293">
    <property type="entry name" value="NUDIX"/>
    <property type="match status" value="1"/>
</dbReference>
<dbReference type="GO" id="GO:0046872">
    <property type="term" value="F:metal ion binding"/>
    <property type="evidence" value="ECO:0007669"/>
    <property type="project" value="UniProtKB-KW"/>
</dbReference>
<evidence type="ECO:0000259" key="8">
    <source>
        <dbReference type="PROSITE" id="PS51462"/>
    </source>
</evidence>
<feature type="domain" description="Nudix hydrolase" evidence="8">
    <location>
        <begin position="34"/>
        <end position="174"/>
    </location>
</feature>
<evidence type="ECO:0000256" key="4">
    <source>
        <dbReference type="ARBA" id="ARBA00022801"/>
    </source>
</evidence>
<keyword evidence="3" id="KW-0479">Metal-binding</keyword>